<protein>
    <recommendedName>
        <fullName evidence="5">TPR-like protein</fullName>
    </recommendedName>
</protein>
<keyword evidence="2" id="KW-1133">Transmembrane helix</keyword>
<dbReference type="OrthoDB" id="10050400at2759"/>
<dbReference type="AlphaFoldDB" id="A0A9W8KYV0"/>
<keyword evidence="2" id="KW-0472">Membrane</keyword>
<feature type="region of interest" description="Disordered" evidence="1">
    <location>
        <begin position="448"/>
        <end position="468"/>
    </location>
</feature>
<dbReference type="GO" id="GO:0006515">
    <property type="term" value="P:protein quality control for misfolded or incompletely synthesized proteins"/>
    <property type="evidence" value="ECO:0007669"/>
    <property type="project" value="TreeGrafter"/>
</dbReference>
<dbReference type="PANTHER" id="PTHR28142">
    <property type="entry name" value="MITOCHONDRIAL INNER MEMBRANE I-AAA PROTEASE SUPERCOMPLEX SUBUNIT MGR3-RELATED"/>
    <property type="match status" value="1"/>
</dbReference>
<dbReference type="InterPro" id="IPR040201">
    <property type="entry name" value="Mrg3-like"/>
</dbReference>
<feature type="compositionally biased region" description="Acidic residues" evidence="1">
    <location>
        <begin position="456"/>
        <end position="468"/>
    </location>
</feature>
<dbReference type="Proteomes" id="UP001151518">
    <property type="component" value="Unassembled WGS sequence"/>
</dbReference>
<dbReference type="EMBL" id="JANBTW010000024">
    <property type="protein sequence ID" value="KAJ2678081.1"/>
    <property type="molecule type" value="Genomic_DNA"/>
</dbReference>
<dbReference type="Pfam" id="PF13181">
    <property type="entry name" value="TPR_8"/>
    <property type="match status" value="1"/>
</dbReference>
<evidence type="ECO:0000256" key="2">
    <source>
        <dbReference type="SAM" id="Phobius"/>
    </source>
</evidence>
<evidence type="ECO:0000256" key="1">
    <source>
        <dbReference type="SAM" id="MobiDB-lite"/>
    </source>
</evidence>
<dbReference type="InterPro" id="IPR011990">
    <property type="entry name" value="TPR-like_helical_dom_sf"/>
</dbReference>
<dbReference type="InterPro" id="IPR019734">
    <property type="entry name" value="TPR_rpt"/>
</dbReference>
<accession>A0A9W8KYV0</accession>
<dbReference type="GO" id="GO:0031942">
    <property type="term" value="C:i-AAA complex"/>
    <property type="evidence" value="ECO:0007669"/>
    <property type="project" value="TreeGrafter"/>
</dbReference>
<evidence type="ECO:0008006" key="5">
    <source>
        <dbReference type="Google" id="ProtNLM"/>
    </source>
</evidence>
<keyword evidence="2" id="KW-0812">Transmembrane</keyword>
<evidence type="ECO:0000313" key="4">
    <source>
        <dbReference type="Proteomes" id="UP001151518"/>
    </source>
</evidence>
<evidence type="ECO:0000313" key="3">
    <source>
        <dbReference type="EMBL" id="KAJ2678081.1"/>
    </source>
</evidence>
<dbReference type="GO" id="GO:0051787">
    <property type="term" value="F:misfolded protein binding"/>
    <property type="evidence" value="ECO:0007669"/>
    <property type="project" value="TreeGrafter"/>
</dbReference>
<dbReference type="SMART" id="SM00028">
    <property type="entry name" value="TPR"/>
    <property type="match status" value="4"/>
</dbReference>
<reference evidence="3" key="1">
    <citation type="submission" date="2022-07" db="EMBL/GenBank/DDBJ databases">
        <title>Phylogenomic reconstructions and comparative analyses of Kickxellomycotina fungi.</title>
        <authorList>
            <person name="Reynolds N.K."/>
            <person name="Stajich J.E."/>
            <person name="Barry K."/>
            <person name="Grigoriev I.V."/>
            <person name="Crous P."/>
            <person name="Smith M.E."/>
        </authorList>
    </citation>
    <scope>NUCLEOTIDE SEQUENCE</scope>
    <source>
        <strain evidence="3">NRRL 3115</strain>
    </source>
</reference>
<proteinExistence type="predicted"/>
<feature type="transmembrane region" description="Helical" evidence="2">
    <location>
        <begin position="75"/>
        <end position="95"/>
    </location>
</feature>
<comment type="caution">
    <text evidence="3">The sequence shown here is derived from an EMBL/GenBank/DDBJ whole genome shotgun (WGS) entry which is preliminary data.</text>
</comment>
<gene>
    <name evidence="3" type="ORF">GGI25_002585</name>
</gene>
<dbReference type="SUPFAM" id="SSF48452">
    <property type="entry name" value="TPR-like"/>
    <property type="match status" value="1"/>
</dbReference>
<dbReference type="Gene3D" id="1.25.40.10">
    <property type="entry name" value="Tetratricopeptide repeat domain"/>
    <property type="match status" value="2"/>
</dbReference>
<dbReference type="PANTHER" id="PTHR28142:SF1">
    <property type="entry name" value="MITOCHONDRIAL INNER MEMBRANE I-AAA PROTEASE SUPERCOMPLEX SUBUNIT MGR3-RELATED"/>
    <property type="match status" value="1"/>
</dbReference>
<sequence>MAQRSTIRKFTTLTTATPTQTWHYTACFRAASLFKNTHVLHISQGTQVLYQRSVFTRIGPIMHNSGQSWLTPARGIAAVLILVTVGLAGYASYFGPGSLYPKPVRALLREGGMAYLRPENKQDLPKAIECYTKALAILDELGASDPKHAPGVSHVTGLVARIASVYSEMGDLDNAIRAYKDVLQRILGSQELDDPKVLVRQLLDKNLPAERRANILRALGCANKLAETYETRAARWKRRSILLADPAVAAASADVKEAGHWYHWCLQLVMLTYQNHFNHLQLEKELPPTNIPSFDPSTLPRYFSIDIVTSLFYNAATYFASNAQFQLAVPLLQRALDLLQPGTCNGKETDVCRSAILMSHLANAAVMTSDLSGAEKRTIDGLALAKKFPKNNDCLSSFVALTYDLGAVYEAAGRSNSARVQYRQALEVAKSIRDEGAERLAIEALERVPQQSNAEAETETETEAETKA</sequence>
<name>A0A9W8KYV0_9FUNG</name>
<organism evidence="3 4">
    <name type="scientific">Coemansia spiralis</name>
    <dbReference type="NCBI Taxonomy" id="417178"/>
    <lineage>
        <taxon>Eukaryota</taxon>
        <taxon>Fungi</taxon>
        <taxon>Fungi incertae sedis</taxon>
        <taxon>Zoopagomycota</taxon>
        <taxon>Kickxellomycotina</taxon>
        <taxon>Kickxellomycetes</taxon>
        <taxon>Kickxellales</taxon>
        <taxon>Kickxellaceae</taxon>
        <taxon>Coemansia</taxon>
    </lineage>
</organism>